<dbReference type="InterPro" id="IPR000700">
    <property type="entry name" value="PAS-assoc_C"/>
</dbReference>
<dbReference type="SMART" id="SM00086">
    <property type="entry name" value="PAC"/>
    <property type="match status" value="3"/>
</dbReference>
<gene>
    <name evidence="18" type="ORF">GCM10007167_13040</name>
</gene>
<dbReference type="PROSITE" id="PS50113">
    <property type="entry name" value="PAC"/>
    <property type="match status" value="2"/>
</dbReference>
<evidence type="ECO:0000259" key="17">
    <source>
        <dbReference type="PROSITE" id="PS50113"/>
    </source>
</evidence>
<evidence type="ECO:0000256" key="2">
    <source>
        <dbReference type="ARBA" id="ARBA00012438"/>
    </source>
</evidence>
<evidence type="ECO:0000256" key="10">
    <source>
        <dbReference type="ARBA" id="ARBA00022741"/>
    </source>
</evidence>
<evidence type="ECO:0000256" key="1">
    <source>
        <dbReference type="ARBA" id="ARBA00000085"/>
    </source>
</evidence>
<dbReference type="Gene3D" id="3.30.565.10">
    <property type="entry name" value="Histidine kinase-like ATPase, C-terminal domain"/>
    <property type="match status" value="1"/>
</dbReference>
<keyword evidence="15" id="KW-0675">Receptor</keyword>
<organism evidence="18 19">
    <name type="scientific">Vulcaniibacterium thermophilum</name>
    <dbReference type="NCBI Taxonomy" id="1169913"/>
    <lineage>
        <taxon>Bacteria</taxon>
        <taxon>Pseudomonadati</taxon>
        <taxon>Pseudomonadota</taxon>
        <taxon>Gammaproteobacteria</taxon>
        <taxon>Lysobacterales</taxon>
        <taxon>Lysobacteraceae</taxon>
        <taxon>Vulcaniibacterium</taxon>
    </lineage>
</organism>
<dbReference type="InterPro" id="IPR035965">
    <property type="entry name" value="PAS-like_dom_sf"/>
</dbReference>
<dbReference type="NCBIfam" id="TIGR00229">
    <property type="entry name" value="sensory_box"/>
    <property type="match status" value="2"/>
</dbReference>
<comment type="catalytic activity">
    <reaction evidence="1">
        <text>ATP + protein L-histidine = ADP + protein N-phospho-L-histidine.</text>
        <dbReference type="EC" id="2.7.13.3"/>
    </reaction>
</comment>
<evidence type="ECO:0000256" key="15">
    <source>
        <dbReference type="ARBA" id="ARBA00023170"/>
    </source>
</evidence>
<evidence type="ECO:0000313" key="18">
    <source>
        <dbReference type="EMBL" id="GHE32482.1"/>
    </source>
</evidence>
<keyword evidence="8" id="KW-0808">Transferase</keyword>
<reference evidence="18" key="2">
    <citation type="submission" date="2020-09" db="EMBL/GenBank/DDBJ databases">
        <authorList>
            <person name="Sun Q."/>
            <person name="Kim S."/>
        </authorList>
    </citation>
    <scope>NUCLEOTIDE SEQUENCE</scope>
    <source>
        <strain evidence="18">KCTC 32020</strain>
    </source>
</reference>
<keyword evidence="14" id="KW-0843">Virulence</keyword>
<dbReference type="PANTHER" id="PTHR41523">
    <property type="entry name" value="TWO-COMPONENT SYSTEM SENSOR PROTEIN"/>
    <property type="match status" value="1"/>
</dbReference>
<evidence type="ECO:0000256" key="9">
    <source>
        <dbReference type="ARBA" id="ARBA00022737"/>
    </source>
</evidence>
<dbReference type="GO" id="GO:0009881">
    <property type="term" value="F:photoreceptor activity"/>
    <property type="evidence" value="ECO:0007669"/>
    <property type="project" value="UniProtKB-KW"/>
</dbReference>
<evidence type="ECO:0000256" key="8">
    <source>
        <dbReference type="ARBA" id="ARBA00022679"/>
    </source>
</evidence>
<keyword evidence="10" id="KW-0547">Nucleotide-binding</keyword>
<keyword evidence="11" id="KW-0418">Kinase</keyword>
<keyword evidence="5" id="KW-0716">Sensory transduction</keyword>
<accession>A0A919DBS2</accession>
<keyword evidence="7" id="KW-0288">FMN</keyword>
<dbReference type="Pfam" id="PF08448">
    <property type="entry name" value="PAS_4"/>
    <property type="match status" value="1"/>
</dbReference>
<keyword evidence="19" id="KW-1185">Reference proteome</keyword>
<dbReference type="InterPro" id="IPR036890">
    <property type="entry name" value="HATPase_C_sf"/>
</dbReference>
<keyword evidence="9" id="KW-0677">Repeat</keyword>
<evidence type="ECO:0000256" key="7">
    <source>
        <dbReference type="ARBA" id="ARBA00022643"/>
    </source>
</evidence>
<evidence type="ECO:0000256" key="11">
    <source>
        <dbReference type="ARBA" id="ARBA00022777"/>
    </source>
</evidence>
<dbReference type="SUPFAM" id="SSF55874">
    <property type="entry name" value="ATPase domain of HSP90 chaperone/DNA topoisomerase II/histidine kinase"/>
    <property type="match status" value="1"/>
</dbReference>
<keyword evidence="12" id="KW-0067">ATP-binding</keyword>
<dbReference type="Pfam" id="PF08447">
    <property type="entry name" value="PAS_3"/>
    <property type="match status" value="2"/>
</dbReference>
<keyword evidence="4" id="KW-0597">Phosphoprotein</keyword>
<proteinExistence type="predicted"/>
<protein>
    <recommendedName>
        <fullName evidence="2">histidine kinase</fullName>
        <ecNumber evidence="2">2.7.13.3</ecNumber>
    </recommendedName>
</protein>
<dbReference type="EC" id="2.7.13.3" evidence="2"/>
<feature type="domain" description="PAC" evidence="17">
    <location>
        <begin position="252"/>
        <end position="304"/>
    </location>
</feature>
<reference evidence="18" key="1">
    <citation type="journal article" date="2014" name="Int. J. Syst. Evol. Microbiol.">
        <title>Complete genome sequence of Corynebacterium casei LMG S-19264T (=DSM 44701T), isolated from a smear-ripened cheese.</title>
        <authorList>
            <consortium name="US DOE Joint Genome Institute (JGI-PGF)"/>
            <person name="Walter F."/>
            <person name="Albersmeier A."/>
            <person name="Kalinowski J."/>
            <person name="Ruckert C."/>
        </authorList>
    </citation>
    <scope>NUCLEOTIDE SEQUENCE</scope>
    <source>
        <strain evidence="18">KCTC 32020</strain>
    </source>
</reference>
<feature type="domain" description="PAC" evidence="17">
    <location>
        <begin position="381"/>
        <end position="433"/>
    </location>
</feature>
<keyword evidence="6" id="KW-0285">Flavoprotein</keyword>
<dbReference type="PROSITE" id="PS50112">
    <property type="entry name" value="PAS"/>
    <property type="match status" value="1"/>
</dbReference>
<evidence type="ECO:0000256" key="3">
    <source>
        <dbReference type="ARBA" id="ARBA00022543"/>
    </source>
</evidence>
<dbReference type="PANTHER" id="PTHR41523:SF8">
    <property type="entry name" value="ETHYLENE RESPONSE SENSOR PROTEIN"/>
    <property type="match status" value="1"/>
</dbReference>
<dbReference type="InterPro" id="IPR000014">
    <property type="entry name" value="PAS"/>
</dbReference>
<dbReference type="GO" id="GO:0005524">
    <property type="term" value="F:ATP binding"/>
    <property type="evidence" value="ECO:0007669"/>
    <property type="project" value="UniProtKB-KW"/>
</dbReference>
<evidence type="ECO:0000313" key="19">
    <source>
        <dbReference type="Proteomes" id="UP000636453"/>
    </source>
</evidence>
<dbReference type="Gene3D" id="3.30.450.20">
    <property type="entry name" value="PAS domain"/>
    <property type="match status" value="3"/>
</dbReference>
<dbReference type="InterPro" id="IPR011102">
    <property type="entry name" value="Sig_transdc_His_kinase_HWE"/>
</dbReference>
<dbReference type="InterPro" id="IPR001610">
    <property type="entry name" value="PAC"/>
</dbReference>
<evidence type="ECO:0000256" key="6">
    <source>
        <dbReference type="ARBA" id="ARBA00022630"/>
    </source>
</evidence>
<sequence length="638" mass="71790">MNSPRPTPADADDSALAVRLFGGESELAALCRARDWDATPLGPIHAWSCSLRTVAAEVVAAPVPMSLLWGPALVQIYNDGYRALMGRRHPAGLGQPMRDCWPEAWHFDAPLLEGVLQRGESYAFDSQKLTIERDGGPEEAWFRLGYGPVRDDDGEIGGVLLTAVETTPLEKIRRTEEALHTSEERYRAFVAASSDVIFRMSPDWSAGEADSPDLLHYTPAPLEDWMARFIHPEDREPMRERIRQALATRSMFEFEHRVRRPDGSVRWVSSRALPIYDQQGRIVEWLGTAKDITARRQAEEALRLSEQRFRQFAEASPDVLWIRDAPSLRMEYLSPAFEQVYERPREQQLGEGVGEWSDLIHPDDRRAAMAAVERVRHGEPVRHEFRLQMPDGHTRWIENTDFPLLDASGRVQRIAGFAKDVTEQRETSARLNVLVSELQHRTRNLIAVIRSIADRTLASSTSLEDFGDRFRDRLAALARVNSLLSRLDEGQRICFDDLLRTELSGHGVGDGPGPRIRLSGPDGIPLRSSTIQTFALALHELATNALKYGGLSRPEGWLEVTWDVIDGPDGKPRLRVVWREGGVPLAPPSRRLGYGRELIERALPYQLGAQVTYRLDGEGVCCTITLPISERRPEPPHA</sequence>
<evidence type="ECO:0000256" key="13">
    <source>
        <dbReference type="ARBA" id="ARBA00022991"/>
    </source>
</evidence>
<evidence type="ECO:0000259" key="16">
    <source>
        <dbReference type="PROSITE" id="PS50112"/>
    </source>
</evidence>
<dbReference type="SMART" id="SM00911">
    <property type="entry name" value="HWE_HK"/>
    <property type="match status" value="1"/>
</dbReference>
<evidence type="ECO:0000256" key="4">
    <source>
        <dbReference type="ARBA" id="ARBA00022553"/>
    </source>
</evidence>
<dbReference type="InterPro" id="IPR013655">
    <property type="entry name" value="PAS_fold_3"/>
</dbReference>
<dbReference type="SUPFAM" id="SSF55785">
    <property type="entry name" value="PYP-like sensor domain (PAS domain)"/>
    <property type="match status" value="3"/>
</dbReference>
<dbReference type="AlphaFoldDB" id="A0A919DBS2"/>
<feature type="domain" description="PAS" evidence="16">
    <location>
        <begin position="305"/>
        <end position="379"/>
    </location>
</feature>
<dbReference type="GO" id="GO:0004673">
    <property type="term" value="F:protein histidine kinase activity"/>
    <property type="evidence" value="ECO:0007669"/>
    <property type="project" value="UniProtKB-EC"/>
</dbReference>
<dbReference type="InterPro" id="IPR013656">
    <property type="entry name" value="PAS_4"/>
</dbReference>
<dbReference type="RefSeq" id="WP_146473788.1">
    <property type="nucleotide sequence ID" value="NZ_BNCF01000006.1"/>
</dbReference>
<keyword evidence="13" id="KW-0157">Chromophore</keyword>
<evidence type="ECO:0000256" key="14">
    <source>
        <dbReference type="ARBA" id="ARBA00023026"/>
    </source>
</evidence>
<dbReference type="OrthoDB" id="9816309at2"/>
<name>A0A919DBS2_9GAMM</name>
<comment type="caution">
    <text evidence="18">The sequence shown here is derived from an EMBL/GenBank/DDBJ whole genome shotgun (WGS) entry which is preliminary data.</text>
</comment>
<evidence type="ECO:0000256" key="5">
    <source>
        <dbReference type="ARBA" id="ARBA00022606"/>
    </source>
</evidence>
<dbReference type="EMBL" id="BNCF01000006">
    <property type="protein sequence ID" value="GHE32482.1"/>
    <property type="molecule type" value="Genomic_DNA"/>
</dbReference>
<evidence type="ECO:0000256" key="12">
    <source>
        <dbReference type="ARBA" id="ARBA00022840"/>
    </source>
</evidence>
<dbReference type="Proteomes" id="UP000636453">
    <property type="component" value="Unassembled WGS sequence"/>
</dbReference>
<keyword evidence="3" id="KW-0600">Photoreceptor protein</keyword>
<dbReference type="Pfam" id="PF07536">
    <property type="entry name" value="HWE_HK"/>
    <property type="match status" value="1"/>
</dbReference>
<dbReference type="CDD" id="cd00130">
    <property type="entry name" value="PAS"/>
    <property type="match status" value="2"/>
</dbReference>
<dbReference type="SMART" id="SM00091">
    <property type="entry name" value="PAS"/>
    <property type="match status" value="2"/>
</dbReference>